<name>A0AAU9F9X4_DROMD</name>
<dbReference type="Proteomes" id="UP001500889">
    <property type="component" value="Chromosome O"/>
</dbReference>
<keyword evidence="6" id="KW-1185">Reference proteome</keyword>
<gene>
    <name evidence="5" type="ORF">DMAD_10517</name>
</gene>
<proteinExistence type="inferred from homology"/>
<dbReference type="InterPro" id="IPR007822">
    <property type="entry name" value="LANC-like"/>
</dbReference>
<evidence type="ECO:0000256" key="1">
    <source>
        <dbReference type="ARBA" id="ARBA00007179"/>
    </source>
</evidence>
<dbReference type="PANTHER" id="PTHR12736">
    <property type="entry name" value="LANC-LIKE PROTEIN"/>
    <property type="match status" value="1"/>
</dbReference>
<dbReference type="InterPro" id="IPR012341">
    <property type="entry name" value="6hp_glycosidase-like_sf"/>
</dbReference>
<feature type="region of interest" description="Disordered" evidence="4">
    <location>
        <begin position="1"/>
        <end position="23"/>
    </location>
</feature>
<dbReference type="FunFam" id="1.50.10.10:FF:000012">
    <property type="entry name" value="LanC-like protein 3"/>
    <property type="match status" value="1"/>
</dbReference>
<dbReference type="GO" id="GO:0031179">
    <property type="term" value="P:peptide modification"/>
    <property type="evidence" value="ECO:0007669"/>
    <property type="project" value="InterPro"/>
</dbReference>
<dbReference type="PANTHER" id="PTHR12736:SF7">
    <property type="entry name" value="LANC-LIKE PROTEIN 3"/>
    <property type="match status" value="1"/>
</dbReference>
<dbReference type="GO" id="GO:0005975">
    <property type="term" value="P:carbohydrate metabolic process"/>
    <property type="evidence" value="ECO:0007669"/>
    <property type="project" value="InterPro"/>
</dbReference>
<evidence type="ECO:0000313" key="6">
    <source>
        <dbReference type="Proteomes" id="UP001500889"/>
    </source>
</evidence>
<dbReference type="SMART" id="SM01260">
    <property type="entry name" value="LANC_like"/>
    <property type="match status" value="1"/>
</dbReference>
<dbReference type="AlphaFoldDB" id="A0AAU9F9X4"/>
<keyword evidence="3" id="KW-0862">Zinc</keyword>
<dbReference type="Gene3D" id="1.50.10.10">
    <property type="match status" value="1"/>
</dbReference>
<sequence>MLGHNRSLPNPFPDFVPGEGQTAADDKQIKSLIRLYVNTILEENDSEVDERGDLYVGDAGISFMFWKLHTSEQTRSMFPKALDYALALMGNAKQKCRPHLKRSAERFSFICGNAGIYAVSAAISAALGNTKALTKDLDIFKTGIPSSLERMHTKTGCDDFMQGRAGYLAGCYWLNKVLGRKEMPDDTVIAICQMIVKSGREYSKIRKSQSPLMYQHYGTQYLGASHGICGILHMLLDSPWFRTAPISAPEDVIRDIKTSIDLFVKLQDSVGNFPVSMEDLCTGRDPDRCLLHWCHGAPGAVYLLAKAYLIFNDEKYLAAIRQVADLVWVRGVLRKGPGICHGVASGGYVFLLLFRLTNEMMYHYRALKFMEVLTDADYQEQARMPDRPHSLFEGVAGTVCFLVDLLNPEQASFPFMDVFH</sequence>
<evidence type="ECO:0000256" key="4">
    <source>
        <dbReference type="SAM" id="MobiDB-lite"/>
    </source>
</evidence>
<comment type="similarity">
    <text evidence="1">Belongs to the LanC-like protein family.</text>
</comment>
<dbReference type="InterPro" id="IPR020464">
    <property type="entry name" value="LanC-like_prot_euk"/>
</dbReference>
<organism evidence="5 6">
    <name type="scientific">Drosophila madeirensis</name>
    <name type="common">Fruit fly</name>
    <dbReference type="NCBI Taxonomy" id="30013"/>
    <lineage>
        <taxon>Eukaryota</taxon>
        <taxon>Metazoa</taxon>
        <taxon>Ecdysozoa</taxon>
        <taxon>Arthropoda</taxon>
        <taxon>Hexapoda</taxon>
        <taxon>Insecta</taxon>
        <taxon>Pterygota</taxon>
        <taxon>Neoptera</taxon>
        <taxon>Endopterygota</taxon>
        <taxon>Diptera</taxon>
        <taxon>Brachycera</taxon>
        <taxon>Muscomorpha</taxon>
        <taxon>Ephydroidea</taxon>
        <taxon>Drosophilidae</taxon>
        <taxon>Drosophila</taxon>
        <taxon>Sophophora</taxon>
    </lineage>
</organism>
<dbReference type="PRINTS" id="PR01950">
    <property type="entry name" value="LANCSUPER"/>
</dbReference>
<feature type="binding site" evidence="3">
    <location>
        <position position="294"/>
    </location>
    <ligand>
        <name>Zn(2+)</name>
        <dbReference type="ChEBI" id="CHEBI:29105"/>
    </ligand>
</feature>
<evidence type="ECO:0000256" key="2">
    <source>
        <dbReference type="ARBA" id="ARBA00069999"/>
    </source>
</evidence>
<dbReference type="SUPFAM" id="SSF158745">
    <property type="entry name" value="LanC-like"/>
    <property type="match status" value="1"/>
</dbReference>
<protein>
    <recommendedName>
        <fullName evidence="2">LanC-like protein 3 homolog</fullName>
    </recommendedName>
</protein>
<accession>A0AAU9F9X4</accession>
<dbReference type="PRINTS" id="PR01951">
    <property type="entry name" value="LANCEUKARYTE"/>
</dbReference>
<dbReference type="CDD" id="cd04794">
    <property type="entry name" value="euk_LANCL"/>
    <property type="match status" value="1"/>
</dbReference>
<feature type="binding site" evidence="3">
    <location>
        <position position="341"/>
    </location>
    <ligand>
        <name>Zn(2+)</name>
        <dbReference type="ChEBI" id="CHEBI:29105"/>
    </ligand>
</feature>
<reference evidence="5 6" key="1">
    <citation type="submission" date="2024-02" db="EMBL/GenBank/DDBJ databases">
        <title>A chromosome-level genome assembly of Drosophila madeirensis, a fruit fly species endemic to Madeira island.</title>
        <authorList>
            <person name="Tomihara K."/>
            <person name="Llopart A."/>
            <person name="Yamamoto D."/>
        </authorList>
    </citation>
    <scope>NUCLEOTIDE SEQUENCE [LARGE SCALE GENOMIC DNA]</scope>
    <source>
        <strain evidence="5 6">RF1</strain>
    </source>
</reference>
<dbReference type="GO" id="GO:0046872">
    <property type="term" value="F:metal ion binding"/>
    <property type="evidence" value="ECO:0007669"/>
    <property type="project" value="UniProtKB-KW"/>
</dbReference>
<keyword evidence="3" id="KW-0479">Metal-binding</keyword>
<dbReference type="Pfam" id="PF05147">
    <property type="entry name" value="LANC_like"/>
    <property type="match status" value="1"/>
</dbReference>
<dbReference type="EMBL" id="AP029263">
    <property type="protein sequence ID" value="BFF92458.1"/>
    <property type="molecule type" value="Genomic_DNA"/>
</dbReference>
<dbReference type="GO" id="GO:0005886">
    <property type="term" value="C:plasma membrane"/>
    <property type="evidence" value="ECO:0007669"/>
    <property type="project" value="TreeGrafter"/>
</dbReference>
<feature type="binding site" evidence="3">
    <location>
        <position position="340"/>
    </location>
    <ligand>
        <name>Zn(2+)</name>
        <dbReference type="ChEBI" id="CHEBI:29105"/>
    </ligand>
</feature>
<evidence type="ECO:0000313" key="5">
    <source>
        <dbReference type="EMBL" id="BFF92458.1"/>
    </source>
</evidence>
<evidence type="ECO:0000256" key="3">
    <source>
        <dbReference type="PIRSR" id="PIRSR607822-1"/>
    </source>
</evidence>